<dbReference type="SUPFAM" id="SSF48452">
    <property type="entry name" value="TPR-like"/>
    <property type="match status" value="1"/>
</dbReference>
<evidence type="ECO:0000313" key="2">
    <source>
        <dbReference type="Proteomes" id="UP000250434"/>
    </source>
</evidence>
<dbReference type="OrthoDB" id="4965972at2"/>
<organism evidence="1 2">
    <name type="scientific">Amycolatopsis albispora</name>
    <dbReference type="NCBI Taxonomy" id="1804986"/>
    <lineage>
        <taxon>Bacteria</taxon>
        <taxon>Bacillati</taxon>
        <taxon>Actinomycetota</taxon>
        <taxon>Actinomycetes</taxon>
        <taxon>Pseudonocardiales</taxon>
        <taxon>Pseudonocardiaceae</taxon>
        <taxon>Amycolatopsis</taxon>
    </lineage>
</organism>
<accession>A0A344L650</accession>
<dbReference type="EMBL" id="CP015163">
    <property type="protein sequence ID" value="AXB43524.1"/>
    <property type="molecule type" value="Genomic_DNA"/>
</dbReference>
<name>A0A344L650_9PSEU</name>
<dbReference type="Proteomes" id="UP000250434">
    <property type="component" value="Chromosome"/>
</dbReference>
<dbReference type="KEGG" id="aab:A4R43_14025"/>
<sequence>MAQPVWPARYRIDPESLRETIENPAELTLWLDAALARTPPSDPDDERAHRTAIGVAARMLERLDEAEVQLGRAVELATKPRDAVLARVRLAHVHQWQGRFTLAESEFRHCLRDAHLAGDQVHVVYQHAGKCAYDAGDWVLARERFATAMRLRLYGGDEELIEATRMALDAADAAVTAAAVGAELDRLVPAVHKLTATRLAPAIFDRHGLPPHAGTLVELGLLGVSKPVPLEVVRGLHRYVTGLEARLDALVAAGWLLKTAKTVVVSSRGRALLRQLAVAQAQTARTLWGEPVLGKSLADEVVSGAVGTSGGPVFDAVARLAEHNPDPGVAGDLFHRLNALRHHRADGHAAAWQAEGHTVRSVRRLAAGSPERVRIDALTDRIAARAYRPLSHQRRTELLSVLRGLRHEPLV</sequence>
<dbReference type="InterPro" id="IPR011990">
    <property type="entry name" value="TPR-like_helical_dom_sf"/>
</dbReference>
<keyword evidence="2" id="KW-1185">Reference proteome</keyword>
<dbReference type="Gene3D" id="1.25.40.10">
    <property type="entry name" value="Tetratricopeptide repeat domain"/>
    <property type="match status" value="1"/>
</dbReference>
<dbReference type="RefSeq" id="WP_113692760.1">
    <property type="nucleotide sequence ID" value="NZ_CP015163.1"/>
</dbReference>
<gene>
    <name evidence="1" type="ORF">A4R43_14025</name>
</gene>
<evidence type="ECO:0000313" key="1">
    <source>
        <dbReference type="EMBL" id="AXB43524.1"/>
    </source>
</evidence>
<protein>
    <submittedName>
        <fullName evidence="1">Uncharacterized protein</fullName>
    </submittedName>
</protein>
<reference evidence="1 2" key="1">
    <citation type="submission" date="2016-04" db="EMBL/GenBank/DDBJ databases">
        <title>Complete genome sequence and analysis of deep-sea sediment isolate, Amycolatopsis sp. WP1.</title>
        <authorList>
            <person name="Wang H."/>
            <person name="Chen S."/>
            <person name="Wu Q."/>
        </authorList>
    </citation>
    <scope>NUCLEOTIDE SEQUENCE [LARGE SCALE GENOMIC DNA]</scope>
    <source>
        <strain evidence="1 2">WP1</strain>
    </source>
</reference>
<dbReference type="AlphaFoldDB" id="A0A344L650"/>
<proteinExistence type="predicted"/>